<feature type="domain" description="Aminoglycoside phosphotransferase" evidence="2">
    <location>
        <begin position="31"/>
        <end position="250"/>
    </location>
</feature>
<dbReference type="InterPro" id="IPR008266">
    <property type="entry name" value="Tyr_kinase_AS"/>
</dbReference>
<dbReference type="AlphaFoldDB" id="A0A1J5QN12"/>
<dbReference type="Pfam" id="PF01636">
    <property type="entry name" value="APH"/>
    <property type="match status" value="1"/>
</dbReference>
<dbReference type="GO" id="GO:0004672">
    <property type="term" value="F:protein kinase activity"/>
    <property type="evidence" value="ECO:0007669"/>
    <property type="project" value="InterPro"/>
</dbReference>
<evidence type="ECO:0000259" key="2">
    <source>
        <dbReference type="Pfam" id="PF01636"/>
    </source>
</evidence>
<dbReference type="Gene3D" id="3.90.1200.10">
    <property type="match status" value="1"/>
</dbReference>
<proteinExistence type="predicted"/>
<reference evidence="3" key="1">
    <citation type="submission" date="2016-10" db="EMBL/GenBank/DDBJ databases">
        <title>Sequence of Gallionella enrichment culture.</title>
        <authorList>
            <person name="Poehlein A."/>
            <person name="Muehling M."/>
            <person name="Daniel R."/>
        </authorList>
    </citation>
    <scope>NUCLEOTIDE SEQUENCE</scope>
</reference>
<feature type="compositionally biased region" description="Acidic residues" evidence="1">
    <location>
        <begin position="299"/>
        <end position="317"/>
    </location>
</feature>
<dbReference type="InterPro" id="IPR051678">
    <property type="entry name" value="AGP_Transferase"/>
</dbReference>
<dbReference type="PANTHER" id="PTHR21310">
    <property type="entry name" value="AMINOGLYCOSIDE PHOSPHOTRANSFERASE-RELATED-RELATED"/>
    <property type="match status" value="1"/>
</dbReference>
<comment type="caution">
    <text evidence="3">The sequence shown here is derived from an EMBL/GenBank/DDBJ whole genome shotgun (WGS) entry which is preliminary data.</text>
</comment>
<dbReference type="PROSITE" id="PS00109">
    <property type="entry name" value="PROTEIN_KINASE_TYR"/>
    <property type="match status" value="1"/>
</dbReference>
<feature type="region of interest" description="Disordered" evidence="1">
    <location>
        <begin position="299"/>
        <end position="341"/>
    </location>
</feature>
<evidence type="ECO:0000313" key="3">
    <source>
        <dbReference type="EMBL" id="OIQ81332.1"/>
    </source>
</evidence>
<evidence type="ECO:0000256" key="1">
    <source>
        <dbReference type="SAM" id="MobiDB-lite"/>
    </source>
</evidence>
<sequence length="341" mass="36281">MPRSPLALAALATVAIPGLDAFDVRRPRDPGGDVDTAVVIDATRHRWIVRAPVSPAAGAALEAEVGLLELLATQVDAGALPFGVPRVAGFAHLPEGGRAVVHAELPGTPLRLETLRPGPGLAASLGRALAALHELPTSVVENAGLPAYDAEAYRQRRMAEVDEAARTGKVPVRVLRRWEAALENVAVWRFRPTVVHGDLTVENVLVADGGVSAILGWGEAKVADPADDLAWLMVAAPHDAAESVMEAYQLRRAELLDPHLTERAYLAGELALARWLLYGVRSNDDEIVADAVQMLDDLDASAADEDEDDVSDGDDPDLVPASAPDRHAGGDVPRFSYRDTF</sequence>
<organism evidence="3">
    <name type="scientific">mine drainage metagenome</name>
    <dbReference type="NCBI Taxonomy" id="410659"/>
    <lineage>
        <taxon>unclassified sequences</taxon>
        <taxon>metagenomes</taxon>
        <taxon>ecological metagenomes</taxon>
    </lineage>
</organism>
<name>A0A1J5QN12_9ZZZZ</name>
<gene>
    <name evidence="3" type="ORF">GALL_368950</name>
</gene>
<dbReference type="InterPro" id="IPR011009">
    <property type="entry name" value="Kinase-like_dom_sf"/>
</dbReference>
<dbReference type="SUPFAM" id="SSF56112">
    <property type="entry name" value="Protein kinase-like (PK-like)"/>
    <property type="match status" value="1"/>
</dbReference>
<dbReference type="EMBL" id="MLJW01000937">
    <property type="protein sequence ID" value="OIQ81332.1"/>
    <property type="molecule type" value="Genomic_DNA"/>
</dbReference>
<protein>
    <submittedName>
        <fullName evidence="3">Phosphotransferase enzyme family protein</fullName>
    </submittedName>
</protein>
<accession>A0A1J5QN12</accession>
<keyword evidence="3" id="KW-0808">Transferase</keyword>
<dbReference type="InterPro" id="IPR002575">
    <property type="entry name" value="Aminoglycoside_PTrfase"/>
</dbReference>